<comment type="caution">
    <text evidence="1">The sequence shown here is derived from an EMBL/GenBank/DDBJ whole genome shotgun (WGS) entry which is preliminary data.</text>
</comment>
<reference evidence="1" key="2">
    <citation type="submission" date="2004-02" db="EMBL/GenBank/DDBJ databases">
        <authorList>
            <consortium name="Genoscope"/>
            <consortium name="Whitehead Institute Centre for Genome Research"/>
        </authorList>
    </citation>
    <scope>NUCLEOTIDE SEQUENCE</scope>
</reference>
<organism evidence="1">
    <name type="scientific">Tetraodon nigroviridis</name>
    <name type="common">Spotted green pufferfish</name>
    <name type="synonym">Chelonodon nigroviridis</name>
    <dbReference type="NCBI Taxonomy" id="99883"/>
    <lineage>
        <taxon>Eukaryota</taxon>
        <taxon>Metazoa</taxon>
        <taxon>Chordata</taxon>
        <taxon>Craniata</taxon>
        <taxon>Vertebrata</taxon>
        <taxon>Euteleostomi</taxon>
        <taxon>Actinopterygii</taxon>
        <taxon>Neopterygii</taxon>
        <taxon>Teleostei</taxon>
        <taxon>Neoteleostei</taxon>
        <taxon>Acanthomorphata</taxon>
        <taxon>Eupercaria</taxon>
        <taxon>Tetraodontiformes</taxon>
        <taxon>Tetradontoidea</taxon>
        <taxon>Tetraodontidae</taxon>
        <taxon>Tetraodon</taxon>
    </lineage>
</organism>
<dbReference type="KEGG" id="tng:GSTEN00025055G001"/>
<name>Q4S2J2_TETNG</name>
<evidence type="ECO:0000313" key="1">
    <source>
        <dbReference type="EMBL" id="CAG05140.1"/>
    </source>
</evidence>
<proteinExistence type="predicted"/>
<dbReference type="EMBL" id="CAAE01014760">
    <property type="protein sequence ID" value="CAG05140.1"/>
    <property type="molecule type" value="Genomic_DNA"/>
</dbReference>
<sequence>MESADDITAAATHPIPMMEIKEGVRCCRAMGRMKDASPRSYGDGEP</sequence>
<protein>
    <submittedName>
        <fullName evidence="1">(spotted green pufferfish) hypothetical protein</fullName>
    </submittedName>
</protein>
<accession>Q4S2J2</accession>
<reference evidence="1" key="1">
    <citation type="journal article" date="2004" name="Nature">
        <title>Genome duplication in the teleost fish Tetraodon nigroviridis reveals the early vertebrate proto-karyotype.</title>
        <authorList>
            <person name="Jaillon O."/>
            <person name="Aury J.-M."/>
            <person name="Brunet F."/>
            <person name="Petit J.-L."/>
            <person name="Stange-Thomann N."/>
            <person name="Mauceli E."/>
            <person name="Bouneau L."/>
            <person name="Fischer C."/>
            <person name="Ozouf-Costaz C."/>
            <person name="Bernot A."/>
            <person name="Nicaud S."/>
            <person name="Jaffe D."/>
            <person name="Fisher S."/>
            <person name="Lutfalla G."/>
            <person name="Dossat C."/>
            <person name="Segurens B."/>
            <person name="Dasilva C."/>
            <person name="Salanoubat M."/>
            <person name="Levy M."/>
            <person name="Boudet N."/>
            <person name="Castellano S."/>
            <person name="Anthouard V."/>
            <person name="Jubin C."/>
            <person name="Castelli V."/>
            <person name="Katinka M."/>
            <person name="Vacherie B."/>
            <person name="Biemont C."/>
            <person name="Skalli Z."/>
            <person name="Cattolico L."/>
            <person name="Poulain J."/>
            <person name="De Berardinis V."/>
            <person name="Cruaud C."/>
            <person name="Duprat S."/>
            <person name="Brottier P."/>
            <person name="Coutanceau J.-P."/>
            <person name="Gouzy J."/>
            <person name="Parra G."/>
            <person name="Lardier G."/>
            <person name="Chapple C."/>
            <person name="McKernan K.J."/>
            <person name="McEwan P."/>
            <person name="Bosak S."/>
            <person name="Kellis M."/>
            <person name="Volff J.-N."/>
            <person name="Guigo R."/>
            <person name="Zody M.C."/>
            <person name="Mesirov J."/>
            <person name="Lindblad-Toh K."/>
            <person name="Birren B."/>
            <person name="Nusbaum C."/>
            <person name="Kahn D."/>
            <person name="Robinson-Rechavi M."/>
            <person name="Laudet V."/>
            <person name="Schachter V."/>
            <person name="Quetier F."/>
            <person name="Saurin W."/>
            <person name="Scarpelli C."/>
            <person name="Wincker P."/>
            <person name="Lander E.S."/>
            <person name="Weissenbach J."/>
            <person name="Roest Crollius H."/>
        </authorList>
    </citation>
    <scope>NUCLEOTIDE SEQUENCE [LARGE SCALE GENOMIC DNA]</scope>
</reference>
<dbReference type="AlphaFoldDB" id="Q4S2J2"/>
<gene>
    <name evidence="1" type="ORF">GSTENG00025055001</name>
</gene>